<keyword evidence="4 7" id="KW-1133">Transmembrane helix</keyword>
<dbReference type="PANTHER" id="PTHR31113:SF32">
    <property type="entry name" value="UPF0496 PLANT-LIKE PROTEIN"/>
    <property type="match status" value="1"/>
</dbReference>
<sequence length="405" mass="45100">MQIDTNLILKSRLNHRTKIGMMGGQSSKIPGAGSTDVPSTIKMGTRSLYAADLSSYEAACVEDPNLQSLDATIQERTNRVITSLAQGIEVRSISIESLGEVTGSLLEMNQDVAKVILECKQDIWNKKDRELFSLVEDFFENSLQTLEFCNALDKCLNRARERHVIVKSAITSFEEEVQNGAEGSTYLKTLQELKGFKEAGDPFTEEFYSLFQSVYQQQASMLKKLQIRKQKLDKKLKSLKTLKRVSNAIFVAAFVSVLIFSVVAAAIAAPPVVTALAGALAVPIGSVGKWCNSLFKRYETALKGQRELISSMQVGSYVTLVDLKNIRVRIDQLEIKIESMLQSAEFALRNEDGVRFAIDEIKKNIDTFAETIEALSKQADECSRQIRRARTVVVKKIINYTSNTS</sequence>
<dbReference type="GO" id="GO:0016020">
    <property type="term" value="C:membrane"/>
    <property type="evidence" value="ECO:0007669"/>
    <property type="project" value="UniProtKB-SubCell"/>
</dbReference>
<dbReference type="PANTHER" id="PTHR31113">
    <property type="entry name" value="UPF0496 PROTEIN 3-RELATED"/>
    <property type="match status" value="1"/>
</dbReference>
<dbReference type="InterPro" id="IPR007749">
    <property type="entry name" value="DUF677"/>
</dbReference>
<gene>
    <name evidence="8" type="ORF">VNO78_08268</name>
</gene>
<feature type="coiled-coil region" evidence="6">
    <location>
        <begin position="215"/>
        <end position="242"/>
    </location>
</feature>
<keyword evidence="6" id="KW-0175">Coiled coil</keyword>
<evidence type="ECO:0000256" key="2">
    <source>
        <dbReference type="ARBA" id="ARBA00009074"/>
    </source>
</evidence>
<evidence type="ECO:0000256" key="4">
    <source>
        <dbReference type="ARBA" id="ARBA00022989"/>
    </source>
</evidence>
<feature type="transmembrane region" description="Helical" evidence="7">
    <location>
        <begin position="245"/>
        <end position="269"/>
    </location>
</feature>
<evidence type="ECO:0000256" key="1">
    <source>
        <dbReference type="ARBA" id="ARBA00004370"/>
    </source>
</evidence>
<dbReference type="EMBL" id="JAYMYS010000002">
    <property type="protein sequence ID" value="KAK7406639.1"/>
    <property type="molecule type" value="Genomic_DNA"/>
</dbReference>
<protein>
    <submittedName>
        <fullName evidence="8">Uncharacterized protein</fullName>
    </submittedName>
</protein>
<dbReference type="Proteomes" id="UP001386955">
    <property type="component" value="Unassembled WGS sequence"/>
</dbReference>
<evidence type="ECO:0000256" key="3">
    <source>
        <dbReference type="ARBA" id="ARBA00022692"/>
    </source>
</evidence>
<proteinExistence type="inferred from homology"/>
<keyword evidence="5 7" id="KW-0472">Membrane</keyword>
<keyword evidence="9" id="KW-1185">Reference proteome</keyword>
<comment type="similarity">
    <text evidence="2">Belongs to the UPF0496 family.</text>
</comment>
<name>A0AAN9SUH6_PSOTE</name>
<keyword evidence="3 7" id="KW-0812">Transmembrane</keyword>
<comment type="caution">
    <text evidence="8">The sequence shown here is derived from an EMBL/GenBank/DDBJ whole genome shotgun (WGS) entry which is preliminary data.</text>
</comment>
<evidence type="ECO:0000313" key="8">
    <source>
        <dbReference type="EMBL" id="KAK7406639.1"/>
    </source>
</evidence>
<feature type="transmembrane region" description="Helical" evidence="7">
    <location>
        <begin position="275"/>
        <end position="295"/>
    </location>
</feature>
<dbReference type="Gene3D" id="1.20.1170.10">
    <property type="match status" value="1"/>
</dbReference>
<evidence type="ECO:0000256" key="6">
    <source>
        <dbReference type="SAM" id="Coils"/>
    </source>
</evidence>
<evidence type="ECO:0000256" key="7">
    <source>
        <dbReference type="SAM" id="Phobius"/>
    </source>
</evidence>
<evidence type="ECO:0000256" key="5">
    <source>
        <dbReference type="ARBA" id="ARBA00023136"/>
    </source>
</evidence>
<reference evidence="8 9" key="1">
    <citation type="submission" date="2024-01" db="EMBL/GenBank/DDBJ databases">
        <title>The genomes of 5 underutilized Papilionoideae crops provide insights into root nodulation and disease resistanc.</title>
        <authorList>
            <person name="Jiang F."/>
        </authorList>
    </citation>
    <scope>NUCLEOTIDE SEQUENCE [LARGE SCALE GENOMIC DNA]</scope>
    <source>
        <strain evidence="8">DUOXIRENSHENG_FW03</strain>
        <tissue evidence="8">Leaves</tissue>
    </source>
</reference>
<evidence type="ECO:0000313" key="9">
    <source>
        <dbReference type="Proteomes" id="UP001386955"/>
    </source>
</evidence>
<accession>A0AAN9SUH6</accession>
<dbReference type="AlphaFoldDB" id="A0AAN9SUH6"/>
<feature type="coiled-coil region" evidence="6">
    <location>
        <begin position="323"/>
        <end position="392"/>
    </location>
</feature>
<comment type="subcellular location">
    <subcellularLocation>
        <location evidence="1">Membrane</location>
    </subcellularLocation>
</comment>
<dbReference type="Pfam" id="PF05055">
    <property type="entry name" value="DUF677"/>
    <property type="match status" value="1"/>
</dbReference>
<organism evidence="8 9">
    <name type="scientific">Psophocarpus tetragonolobus</name>
    <name type="common">Winged bean</name>
    <name type="synonym">Dolichos tetragonolobus</name>
    <dbReference type="NCBI Taxonomy" id="3891"/>
    <lineage>
        <taxon>Eukaryota</taxon>
        <taxon>Viridiplantae</taxon>
        <taxon>Streptophyta</taxon>
        <taxon>Embryophyta</taxon>
        <taxon>Tracheophyta</taxon>
        <taxon>Spermatophyta</taxon>
        <taxon>Magnoliopsida</taxon>
        <taxon>eudicotyledons</taxon>
        <taxon>Gunneridae</taxon>
        <taxon>Pentapetalae</taxon>
        <taxon>rosids</taxon>
        <taxon>fabids</taxon>
        <taxon>Fabales</taxon>
        <taxon>Fabaceae</taxon>
        <taxon>Papilionoideae</taxon>
        <taxon>50 kb inversion clade</taxon>
        <taxon>NPAAA clade</taxon>
        <taxon>indigoferoid/millettioid clade</taxon>
        <taxon>Phaseoleae</taxon>
        <taxon>Psophocarpus</taxon>
    </lineage>
</organism>